<dbReference type="AlphaFoldDB" id="A0A251SVF9"/>
<keyword evidence="3" id="KW-1185">Reference proteome</keyword>
<reference evidence="1" key="3">
    <citation type="submission" date="2020-06" db="EMBL/GenBank/DDBJ databases">
        <title>Helianthus annuus Genome sequencing and assembly Release 2.</title>
        <authorList>
            <person name="Gouzy J."/>
            <person name="Langlade N."/>
            <person name="Munos S."/>
        </authorList>
    </citation>
    <scope>NUCLEOTIDE SEQUENCE</scope>
    <source>
        <tissue evidence="1">Leaves</tissue>
    </source>
</reference>
<evidence type="ECO:0000313" key="3">
    <source>
        <dbReference type="Proteomes" id="UP000215914"/>
    </source>
</evidence>
<accession>A0A251SVF9</accession>
<evidence type="ECO:0000313" key="1">
    <source>
        <dbReference type="EMBL" id="KAF5774523.1"/>
    </source>
</evidence>
<reference evidence="2" key="2">
    <citation type="submission" date="2017-02" db="EMBL/GenBank/DDBJ databases">
        <title>Sunflower complete genome.</title>
        <authorList>
            <person name="Langlade N."/>
            <person name="Munos S."/>
        </authorList>
    </citation>
    <scope>NUCLEOTIDE SEQUENCE [LARGE SCALE GENOMIC DNA]</scope>
    <source>
        <tissue evidence="2">Leaves</tissue>
    </source>
</reference>
<protein>
    <submittedName>
        <fullName evidence="2">Uncharacterized protein</fullName>
    </submittedName>
</protein>
<proteinExistence type="predicted"/>
<evidence type="ECO:0000313" key="2">
    <source>
        <dbReference type="EMBL" id="OTG02462.1"/>
    </source>
</evidence>
<sequence>MFSNDIMIYPLYISTKLGFTVTSAAVSATPSILQNAEANSRDQGLPSYCKKEGCTIREDQKDQGYCQVQGSLLKVPVHPMRS</sequence>
<dbReference type="EMBL" id="MNCJ02000328">
    <property type="protein sequence ID" value="KAF5774523.1"/>
    <property type="molecule type" value="Genomic_DNA"/>
</dbReference>
<dbReference type="InParanoid" id="A0A251SVF9"/>
<dbReference type="Proteomes" id="UP000215914">
    <property type="component" value="Chromosome 13"/>
</dbReference>
<reference evidence="1 3" key="1">
    <citation type="journal article" date="2017" name="Nature">
        <title>The sunflower genome provides insights into oil metabolism, flowering and Asterid evolution.</title>
        <authorList>
            <person name="Badouin H."/>
            <person name="Gouzy J."/>
            <person name="Grassa C.J."/>
            <person name="Murat F."/>
            <person name="Staton S.E."/>
            <person name="Cottret L."/>
            <person name="Lelandais-Briere C."/>
            <person name="Owens G.L."/>
            <person name="Carrere S."/>
            <person name="Mayjonade B."/>
            <person name="Legrand L."/>
            <person name="Gill N."/>
            <person name="Kane N.C."/>
            <person name="Bowers J.E."/>
            <person name="Hubner S."/>
            <person name="Bellec A."/>
            <person name="Berard A."/>
            <person name="Berges H."/>
            <person name="Blanchet N."/>
            <person name="Boniface M.C."/>
            <person name="Brunel D."/>
            <person name="Catrice O."/>
            <person name="Chaidir N."/>
            <person name="Claudel C."/>
            <person name="Donnadieu C."/>
            <person name="Faraut T."/>
            <person name="Fievet G."/>
            <person name="Helmstetter N."/>
            <person name="King M."/>
            <person name="Knapp S.J."/>
            <person name="Lai Z."/>
            <person name="Le Paslier M.C."/>
            <person name="Lippi Y."/>
            <person name="Lorenzon L."/>
            <person name="Mandel J.R."/>
            <person name="Marage G."/>
            <person name="Marchand G."/>
            <person name="Marquand E."/>
            <person name="Bret-Mestries E."/>
            <person name="Morien E."/>
            <person name="Nambeesan S."/>
            <person name="Nguyen T."/>
            <person name="Pegot-Espagnet P."/>
            <person name="Pouilly N."/>
            <person name="Raftis F."/>
            <person name="Sallet E."/>
            <person name="Schiex T."/>
            <person name="Thomas J."/>
            <person name="Vandecasteele C."/>
            <person name="Vares D."/>
            <person name="Vear F."/>
            <person name="Vautrin S."/>
            <person name="Crespi M."/>
            <person name="Mangin B."/>
            <person name="Burke J.M."/>
            <person name="Salse J."/>
            <person name="Munos S."/>
            <person name="Vincourt P."/>
            <person name="Rieseberg L.H."/>
            <person name="Langlade N.B."/>
        </authorList>
    </citation>
    <scope>NUCLEOTIDE SEQUENCE [LARGE SCALE GENOMIC DNA]</scope>
    <source>
        <strain evidence="3">cv. SF193</strain>
        <tissue evidence="1">Leaves</tissue>
    </source>
</reference>
<gene>
    <name evidence="2" type="ORF">HannXRQ_Chr13g0413311</name>
    <name evidence="1" type="ORF">HanXRQr2_Chr13g0601421</name>
</gene>
<name>A0A251SVF9_HELAN</name>
<organism evidence="2 3">
    <name type="scientific">Helianthus annuus</name>
    <name type="common">Common sunflower</name>
    <dbReference type="NCBI Taxonomy" id="4232"/>
    <lineage>
        <taxon>Eukaryota</taxon>
        <taxon>Viridiplantae</taxon>
        <taxon>Streptophyta</taxon>
        <taxon>Embryophyta</taxon>
        <taxon>Tracheophyta</taxon>
        <taxon>Spermatophyta</taxon>
        <taxon>Magnoliopsida</taxon>
        <taxon>eudicotyledons</taxon>
        <taxon>Gunneridae</taxon>
        <taxon>Pentapetalae</taxon>
        <taxon>asterids</taxon>
        <taxon>campanulids</taxon>
        <taxon>Asterales</taxon>
        <taxon>Asteraceae</taxon>
        <taxon>Asteroideae</taxon>
        <taxon>Heliantheae alliance</taxon>
        <taxon>Heliantheae</taxon>
        <taxon>Helianthus</taxon>
    </lineage>
</organism>
<dbReference type="Gramene" id="mRNA:HanXRQr2_Chr13g0601421">
    <property type="protein sequence ID" value="mRNA:HanXRQr2_Chr13g0601421"/>
    <property type="gene ID" value="HanXRQr2_Chr13g0601421"/>
</dbReference>
<dbReference type="EMBL" id="CM007902">
    <property type="protein sequence ID" value="OTG02462.1"/>
    <property type="molecule type" value="Genomic_DNA"/>
</dbReference>